<feature type="domain" description="Radical SAM core" evidence="10">
    <location>
        <begin position="20"/>
        <end position="261"/>
    </location>
</feature>
<reference evidence="11" key="1">
    <citation type="submission" date="2022-10" db="EMBL/GenBank/DDBJ databases">
        <title>WGS of marine actinomycetes from Thailand.</title>
        <authorList>
            <person name="Thawai C."/>
        </authorList>
    </citation>
    <scope>NUCLEOTIDE SEQUENCE</scope>
    <source>
        <strain evidence="11">SW21</strain>
    </source>
</reference>
<evidence type="ECO:0000256" key="5">
    <source>
        <dbReference type="ARBA" id="ARBA00022723"/>
    </source>
</evidence>
<evidence type="ECO:0000313" key="12">
    <source>
        <dbReference type="Proteomes" id="UP001143347"/>
    </source>
</evidence>
<dbReference type="InterPro" id="IPR013785">
    <property type="entry name" value="Aldolase_TIM"/>
</dbReference>
<evidence type="ECO:0000256" key="9">
    <source>
        <dbReference type="RuleBase" id="RU364116"/>
    </source>
</evidence>
<dbReference type="SFLD" id="SFLDS00029">
    <property type="entry name" value="Radical_SAM"/>
    <property type="match status" value="1"/>
</dbReference>
<dbReference type="PANTHER" id="PTHR13932:SF5">
    <property type="entry name" value="RADICAL S-ADENOSYL METHIONINE DOMAIN-CONTAINING PROTEIN 1, MITOCHONDRIAL"/>
    <property type="match status" value="1"/>
</dbReference>
<evidence type="ECO:0000256" key="2">
    <source>
        <dbReference type="ARBA" id="ARBA00017228"/>
    </source>
</evidence>
<gene>
    <name evidence="11" type="primary">hemW</name>
    <name evidence="11" type="ORF">OSB52_17480</name>
</gene>
<sequence length="403" mass="43645">MKVETEPAVDSAVEIACGAVDPATPLGLYLHVPFCATRCGYCDFNTYTAGELGSSSSPESWQQAVERELDSAARLLNPARGVSTIFVGGGTPSLLGADGLRRLLDAVRARFELTDDAEVTTESNPESTSPEFFDGLLAAGFTRVSLGMQSAAPHVLATLDRTHTPGRAVAAAREATAAGFRHVNLDLIYGTPGETDADLHASVDAVLSTDVDHVSAYALIVEDGTALARRIRRGELPAPDDDVLADRYQILDSRLQADGFDWYEVSNWSRGEDSRCRHNLAYWYSSDWWGIGPGAHSHVNGVRWWNQKHPARYADALTDARLPVGGHEVLTDEDRHVESVMLTARCRNGLPVEHLTAEEFRRASGFVDDGLLAFVGSVGARLVLTDAGRLLADRVVREILYAG</sequence>
<dbReference type="InterPro" id="IPR058240">
    <property type="entry name" value="rSAM_sf"/>
</dbReference>
<dbReference type="SFLD" id="SFLDF00562">
    <property type="entry name" value="HemN-like__clustered_with_heat"/>
    <property type="match status" value="1"/>
</dbReference>
<evidence type="ECO:0000256" key="4">
    <source>
        <dbReference type="ARBA" id="ARBA00022691"/>
    </source>
</evidence>
<keyword evidence="9" id="KW-0963">Cytoplasm</keyword>
<dbReference type="EMBL" id="JAPKFM010000020">
    <property type="protein sequence ID" value="MCX2965881.1"/>
    <property type="molecule type" value="Genomic_DNA"/>
</dbReference>
<evidence type="ECO:0000313" key="11">
    <source>
        <dbReference type="EMBL" id="MCX2965881.1"/>
    </source>
</evidence>
<keyword evidence="5 9" id="KW-0479">Metal-binding</keyword>
<dbReference type="SFLD" id="SFLDG01065">
    <property type="entry name" value="anaerobic_coproporphyrinogen-I"/>
    <property type="match status" value="1"/>
</dbReference>
<evidence type="ECO:0000259" key="10">
    <source>
        <dbReference type="PROSITE" id="PS51918"/>
    </source>
</evidence>
<organism evidence="11 12">
    <name type="scientific">Gordonia aquimaris</name>
    <dbReference type="NCBI Taxonomy" id="2984863"/>
    <lineage>
        <taxon>Bacteria</taxon>
        <taxon>Bacillati</taxon>
        <taxon>Actinomycetota</taxon>
        <taxon>Actinomycetes</taxon>
        <taxon>Mycobacteriales</taxon>
        <taxon>Gordoniaceae</taxon>
        <taxon>Gordonia</taxon>
    </lineage>
</organism>
<dbReference type="Gene3D" id="3.20.20.70">
    <property type="entry name" value="Aldolase class I"/>
    <property type="match status" value="1"/>
</dbReference>
<dbReference type="Pfam" id="PF04055">
    <property type="entry name" value="Radical_SAM"/>
    <property type="match status" value="1"/>
</dbReference>
<dbReference type="InterPro" id="IPR034505">
    <property type="entry name" value="Coproporphyrinogen-III_oxidase"/>
</dbReference>
<comment type="similarity">
    <text evidence="1">Belongs to the anaerobic coproporphyrinogen-III oxidase family. HemW subfamily.</text>
</comment>
<dbReference type="SFLD" id="SFLDF00288">
    <property type="entry name" value="HemN-like__clustered_with_nucl"/>
    <property type="match status" value="1"/>
</dbReference>
<protein>
    <recommendedName>
        <fullName evidence="2 9">Heme chaperone HemW</fullName>
    </recommendedName>
</protein>
<evidence type="ECO:0000256" key="3">
    <source>
        <dbReference type="ARBA" id="ARBA00022617"/>
    </source>
</evidence>
<comment type="function">
    <text evidence="9">Probably acts as a heme chaperone, transferring heme to an unknown acceptor. Binds one molecule of heme per monomer, possibly covalently. Binds 1 [4Fe-4S] cluster. The cluster is coordinated with 3 cysteines and an exchangeable S-adenosyl-L-methionine.</text>
</comment>
<keyword evidence="3 9" id="KW-0349">Heme</keyword>
<evidence type="ECO:0000256" key="6">
    <source>
        <dbReference type="ARBA" id="ARBA00023004"/>
    </source>
</evidence>
<keyword evidence="8 9" id="KW-0143">Chaperone</keyword>
<dbReference type="SUPFAM" id="SSF102114">
    <property type="entry name" value="Radical SAM enzymes"/>
    <property type="match status" value="1"/>
</dbReference>
<dbReference type="Proteomes" id="UP001143347">
    <property type="component" value="Unassembled WGS sequence"/>
</dbReference>
<keyword evidence="4 9" id="KW-0949">S-adenosyl-L-methionine</keyword>
<dbReference type="GO" id="GO:0006779">
    <property type="term" value="P:porphyrin-containing compound biosynthetic process"/>
    <property type="evidence" value="ECO:0007669"/>
    <property type="project" value="InterPro"/>
</dbReference>
<name>A0A9X3D8Y1_9ACTN</name>
<dbReference type="AlphaFoldDB" id="A0A9X3D8Y1"/>
<accession>A0A9X3D8Y1</accession>
<dbReference type="GO" id="GO:0051539">
    <property type="term" value="F:4 iron, 4 sulfur cluster binding"/>
    <property type="evidence" value="ECO:0007669"/>
    <property type="project" value="UniProtKB-UniRule"/>
</dbReference>
<keyword evidence="9" id="KW-0004">4Fe-4S</keyword>
<dbReference type="GO" id="GO:0005737">
    <property type="term" value="C:cytoplasm"/>
    <property type="evidence" value="ECO:0007669"/>
    <property type="project" value="UniProtKB-SubCell"/>
</dbReference>
<dbReference type="InterPro" id="IPR006638">
    <property type="entry name" value="Elp3/MiaA/NifB-like_rSAM"/>
</dbReference>
<proteinExistence type="inferred from homology"/>
<dbReference type="GO" id="GO:0004109">
    <property type="term" value="F:coproporphyrinogen oxidase activity"/>
    <property type="evidence" value="ECO:0007669"/>
    <property type="project" value="InterPro"/>
</dbReference>
<comment type="caution">
    <text evidence="11">The sequence shown here is derived from an EMBL/GenBank/DDBJ whole genome shotgun (WGS) entry which is preliminary data.</text>
</comment>
<keyword evidence="12" id="KW-1185">Reference proteome</keyword>
<evidence type="ECO:0000256" key="7">
    <source>
        <dbReference type="ARBA" id="ARBA00023014"/>
    </source>
</evidence>
<dbReference type="GO" id="GO:0046872">
    <property type="term" value="F:metal ion binding"/>
    <property type="evidence" value="ECO:0007669"/>
    <property type="project" value="UniProtKB-UniRule"/>
</dbReference>
<dbReference type="PROSITE" id="PS51918">
    <property type="entry name" value="RADICAL_SAM"/>
    <property type="match status" value="1"/>
</dbReference>
<dbReference type="InterPro" id="IPR004559">
    <property type="entry name" value="HemW-like"/>
</dbReference>
<dbReference type="SFLD" id="SFLDG01082">
    <property type="entry name" value="B12-binding_domain_containing"/>
    <property type="match status" value="1"/>
</dbReference>
<dbReference type="CDD" id="cd01335">
    <property type="entry name" value="Radical_SAM"/>
    <property type="match status" value="1"/>
</dbReference>
<keyword evidence="7 9" id="KW-0411">Iron-sulfur</keyword>
<dbReference type="NCBIfam" id="TIGR00539">
    <property type="entry name" value="hemN_rel"/>
    <property type="match status" value="1"/>
</dbReference>
<comment type="subcellular location">
    <subcellularLocation>
        <location evidence="9">Cytoplasm</location>
    </subcellularLocation>
</comment>
<dbReference type="SMART" id="SM00729">
    <property type="entry name" value="Elp3"/>
    <property type="match status" value="1"/>
</dbReference>
<dbReference type="InterPro" id="IPR007197">
    <property type="entry name" value="rSAM"/>
</dbReference>
<evidence type="ECO:0000256" key="1">
    <source>
        <dbReference type="ARBA" id="ARBA00006100"/>
    </source>
</evidence>
<dbReference type="PANTHER" id="PTHR13932">
    <property type="entry name" value="COPROPORPHYRINIGEN III OXIDASE"/>
    <property type="match status" value="1"/>
</dbReference>
<evidence type="ECO:0000256" key="8">
    <source>
        <dbReference type="ARBA" id="ARBA00023186"/>
    </source>
</evidence>
<dbReference type="RefSeq" id="WP_266062882.1">
    <property type="nucleotide sequence ID" value="NZ_JAPKFM010000020.1"/>
</dbReference>
<keyword evidence="6 9" id="KW-0408">Iron</keyword>